<dbReference type="OrthoDB" id="4223229at2"/>
<keyword evidence="2" id="KW-1185">Reference proteome</keyword>
<gene>
    <name evidence="1" type="ORF">FB466_1806</name>
</gene>
<organism evidence="1 2">
    <name type="scientific">Klugiella xanthotipulae</name>
    <dbReference type="NCBI Taxonomy" id="244735"/>
    <lineage>
        <taxon>Bacteria</taxon>
        <taxon>Bacillati</taxon>
        <taxon>Actinomycetota</taxon>
        <taxon>Actinomycetes</taxon>
        <taxon>Micrococcales</taxon>
        <taxon>Microbacteriaceae</taxon>
        <taxon>Klugiella</taxon>
    </lineage>
</organism>
<comment type="caution">
    <text evidence="1">The sequence shown here is derived from an EMBL/GenBank/DDBJ whole genome shotgun (WGS) entry which is preliminary data.</text>
</comment>
<dbReference type="AlphaFoldDB" id="A0A543HZ48"/>
<proteinExistence type="predicted"/>
<sequence length="125" mass="14686">MKELTSDGNVRFESLVSDIERVARIAAGASEFEYMLVKLLQLLESNTVDREVVISTFKRLASEWPHGAIEMLEFTMRKLQWPEVQAALEIYQEFGADFRYRSLAKKALLVYEEVWEYSDMYVTYR</sequence>
<dbReference type="RefSeq" id="WP_141917675.1">
    <property type="nucleotide sequence ID" value="NZ_BAAAYS010000011.1"/>
</dbReference>
<accession>A0A543HZ48</accession>
<name>A0A543HZ48_9MICO</name>
<evidence type="ECO:0000313" key="2">
    <source>
        <dbReference type="Proteomes" id="UP000318331"/>
    </source>
</evidence>
<dbReference type="EMBL" id="VFPN01000002">
    <property type="protein sequence ID" value="TQM63540.1"/>
    <property type="molecule type" value="Genomic_DNA"/>
</dbReference>
<reference evidence="1 2" key="1">
    <citation type="submission" date="2019-06" db="EMBL/GenBank/DDBJ databases">
        <title>Sequencing the genomes of 1000 actinobacteria strains.</title>
        <authorList>
            <person name="Klenk H.-P."/>
        </authorList>
    </citation>
    <scope>NUCLEOTIDE SEQUENCE [LARGE SCALE GENOMIC DNA]</scope>
    <source>
        <strain evidence="1 2">DSM 18031</strain>
    </source>
</reference>
<dbReference type="Proteomes" id="UP000318331">
    <property type="component" value="Unassembled WGS sequence"/>
</dbReference>
<protein>
    <submittedName>
        <fullName evidence="1">Uncharacterized protein</fullName>
    </submittedName>
</protein>
<evidence type="ECO:0000313" key="1">
    <source>
        <dbReference type="EMBL" id="TQM63540.1"/>
    </source>
</evidence>